<dbReference type="PATRIC" id="fig|1215343.11.peg.1368"/>
<dbReference type="GO" id="GO:0009102">
    <property type="term" value="P:biotin biosynthetic process"/>
    <property type="evidence" value="ECO:0007669"/>
    <property type="project" value="TreeGrafter"/>
</dbReference>
<evidence type="ECO:0000256" key="3">
    <source>
        <dbReference type="ARBA" id="ARBA00022898"/>
    </source>
</evidence>
<dbReference type="Proteomes" id="UP000010799">
    <property type="component" value="Chromosome"/>
</dbReference>
<organism evidence="5 6">
    <name type="scientific">Liberibacter crescens (strain BT-1)</name>
    <dbReference type="NCBI Taxonomy" id="1215343"/>
    <lineage>
        <taxon>Bacteria</taxon>
        <taxon>Pseudomonadati</taxon>
        <taxon>Pseudomonadota</taxon>
        <taxon>Alphaproteobacteria</taxon>
        <taxon>Hyphomicrobiales</taxon>
        <taxon>Rhizobiaceae</taxon>
        <taxon>Liberibacter</taxon>
    </lineage>
</organism>
<keyword evidence="2 5" id="KW-0808">Transferase</keyword>
<dbReference type="InterPro" id="IPR015421">
    <property type="entry name" value="PyrdxlP-dep_Trfase_major"/>
</dbReference>
<evidence type="ECO:0000256" key="1">
    <source>
        <dbReference type="ARBA" id="ARBA00001933"/>
    </source>
</evidence>
<dbReference type="RefSeq" id="WP_015273742.1">
    <property type="nucleotide sequence ID" value="NC_019907.1"/>
</dbReference>
<dbReference type="PANTHER" id="PTHR13693:SF100">
    <property type="entry name" value="8-AMINO-7-OXONONANOATE SYNTHASE"/>
    <property type="match status" value="1"/>
</dbReference>
<gene>
    <name evidence="5" type="ordered locus">B488_13250</name>
</gene>
<sequence>MTLNQLVLYNKKLQQLEKKERLRILTKTKGIDFTSNDYLSLASSKRLNDCIIDALNRDVPIGAGGSRLLRGNHHEHETLEHEASVFFGSEKVLYFSSGYVANIAVLSTLPQPQDIIFHDILVHASAYAGMQSGKAKTIPIPHNNVNAFEDAISQWRKRGGKGTPWIVVESLYSMDGDKAPLHDLLKLANQYNGFLFIDEAHATGIYGANGYGFTEDLHRHENVLVLHTCGKALGVSGALLGANKLLCNYIINYAKPFIYTTAPSPLEARIVREALKIVKEEPERREKLHDLISFTDRLFNNIFGFSSGSQIQPIIIGKNDYTIQIAQRMQKEGFDVRAIRPPTVPIGTSRLRISITLNVNTEIIQFFVDQLKQIMSEIIS</sequence>
<keyword evidence="5" id="KW-0012">Acyltransferase</keyword>
<dbReference type="KEGG" id="lcc:B488_13250"/>
<dbReference type="STRING" id="1215343.B488_13250"/>
<dbReference type="Gene3D" id="3.90.1150.10">
    <property type="entry name" value="Aspartate Aminotransferase, domain 1"/>
    <property type="match status" value="1"/>
</dbReference>
<accession>L0EWH7</accession>
<dbReference type="PANTHER" id="PTHR13693">
    <property type="entry name" value="CLASS II AMINOTRANSFERASE/8-AMINO-7-OXONONANOATE SYNTHASE"/>
    <property type="match status" value="1"/>
</dbReference>
<dbReference type="SUPFAM" id="SSF53383">
    <property type="entry name" value="PLP-dependent transferases"/>
    <property type="match status" value="1"/>
</dbReference>
<dbReference type="InterPro" id="IPR015424">
    <property type="entry name" value="PyrdxlP-dep_Trfase"/>
</dbReference>
<dbReference type="eggNOG" id="COG0156">
    <property type="taxonomic scope" value="Bacteria"/>
</dbReference>
<comment type="cofactor">
    <cofactor evidence="1">
        <name>pyridoxal 5'-phosphate</name>
        <dbReference type="ChEBI" id="CHEBI:597326"/>
    </cofactor>
</comment>
<name>L0EWH7_LIBCB</name>
<keyword evidence="6" id="KW-1185">Reference proteome</keyword>
<dbReference type="HOGENOM" id="CLU_015846_11_2_5"/>
<feature type="domain" description="Aminotransferase class I/classII large" evidence="4">
    <location>
        <begin position="29"/>
        <end position="361"/>
    </location>
</feature>
<dbReference type="GO" id="GO:0030170">
    <property type="term" value="F:pyridoxal phosphate binding"/>
    <property type="evidence" value="ECO:0007669"/>
    <property type="project" value="InterPro"/>
</dbReference>
<dbReference type="InterPro" id="IPR004839">
    <property type="entry name" value="Aminotransferase_I/II_large"/>
</dbReference>
<dbReference type="EMBL" id="CP003789">
    <property type="protein sequence ID" value="AGA65317.1"/>
    <property type="molecule type" value="Genomic_DNA"/>
</dbReference>
<dbReference type="InterPro" id="IPR050087">
    <property type="entry name" value="AON_synthase_class-II"/>
</dbReference>
<dbReference type="Pfam" id="PF00155">
    <property type="entry name" value="Aminotran_1_2"/>
    <property type="match status" value="1"/>
</dbReference>
<dbReference type="GO" id="GO:0008710">
    <property type="term" value="F:8-amino-7-oxononanoate synthase activity"/>
    <property type="evidence" value="ECO:0007669"/>
    <property type="project" value="UniProtKB-EC"/>
</dbReference>
<evidence type="ECO:0000313" key="6">
    <source>
        <dbReference type="Proteomes" id="UP000010799"/>
    </source>
</evidence>
<dbReference type="EC" id="2.3.1.47" evidence="5"/>
<proteinExistence type="predicted"/>
<evidence type="ECO:0000313" key="5">
    <source>
        <dbReference type="EMBL" id="AGA65317.1"/>
    </source>
</evidence>
<evidence type="ECO:0000256" key="2">
    <source>
        <dbReference type="ARBA" id="ARBA00022679"/>
    </source>
</evidence>
<dbReference type="Gene3D" id="3.40.640.10">
    <property type="entry name" value="Type I PLP-dependent aspartate aminotransferase-like (Major domain)"/>
    <property type="match status" value="1"/>
</dbReference>
<keyword evidence="3" id="KW-0663">Pyridoxal phosphate</keyword>
<dbReference type="InterPro" id="IPR015422">
    <property type="entry name" value="PyrdxlP-dep_Trfase_small"/>
</dbReference>
<reference evidence="5 6" key="1">
    <citation type="journal article" date="2012" name="Stand. Genomic Sci.">
        <title>Complete genome sequence of Liberibacter crescens BT-1.</title>
        <authorList>
            <person name="Leonard M.T."/>
            <person name="Fagen J.R."/>
            <person name="Davis-Richardson A.G."/>
            <person name="Davis M.J."/>
            <person name="Triplett E.W."/>
        </authorList>
    </citation>
    <scope>NUCLEOTIDE SEQUENCE [LARGE SCALE GENOMIC DNA]</scope>
    <source>
        <strain evidence="5 6">BT-1</strain>
    </source>
</reference>
<dbReference type="AlphaFoldDB" id="L0EWH7"/>
<protein>
    <submittedName>
        <fullName evidence="5">8-amino-7-oxononanoate synthase</fullName>
        <ecNumber evidence="5">2.3.1.47</ecNumber>
    </submittedName>
</protein>
<evidence type="ECO:0000259" key="4">
    <source>
        <dbReference type="Pfam" id="PF00155"/>
    </source>
</evidence>